<dbReference type="AlphaFoldDB" id="A0A9D2AXV1"/>
<feature type="non-terminal residue" evidence="1">
    <location>
        <position position="1"/>
    </location>
</feature>
<gene>
    <name evidence="1" type="ORF">IAA28_10030</name>
</gene>
<dbReference type="Proteomes" id="UP000886780">
    <property type="component" value="Unassembled WGS sequence"/>
</dbReference>
<evidence type="ECO:0000313" key="1">
    <source>
        <dbReference type="EMBL" id="HIX53126.1"/>
    </source>
</evidence>
<sequence length="220" mass="25153">YLETGDEERLRLLLLHNEDDLKGMPKLLPILAYPDFLSGPFSPVDCSLREETDLFGQSEPVLEAICRGPVSLPRPFSWEHSCLPGAQFEAEGGELRLSIPLFRGELKYFYPNYRDYYYLIYEDTAIHKSVGEYVDRSARKKATAATCYTKKEGLFLPLPDSSCGEPLFRPDYRSRTFYMEIPEELLTSPDFPRNLVRWPSFPSYLRDLTASSLGKAVSSP</sequence>
<comment type="caution">
    <text evidence="1">The sequence shown here is derived from an EMBL/GenBank/DDBJ whole genome shotgun (WGS) entry which is preliminary data.</text>
</comment>
<accession>A0A9D2AXV1</accession>
<evidence type="ECO:0000313" key="2">
    <source>
        <dbReference type="Proteomes" id="UP000886780"/>
    </source>
</evidence>
<proteinExistence type="predicted"/>
<protein>
    <submittedName>
        <fullName evidence="1">Uncharacterized protein</fullName>
    </submittedName>
</protein>
<dbReference type="EMBL" id="DXEU01000182">
    <property type="protein sequence ID" value="HIX53126.1"/>
    <property type="molecule type" value="Genomic_DNA"/>
</dbReference>
<reference evidence="1" key="2">
    <citation type="submission" date="2021-04" db="EMBL/GenBank/DDBJ databases">
        <authorList>
            <person name="Gilroy R."/>
        </authorList>
    </citation>
    <scope>NUCLEOTIDE SEQUENCE</scope>
    <source>
        <strain evidence="1">ChiGjej4B4-12881</strain>
    </source>
</reference>
<organism evidence="1 2">
    <name type="scientific">Candidatus Lachnoclostridium stercoripullorum</name>
    <dbReference type="NCBI Taxonomy" id="2838635"/>
    <lineage>
        <taxon>Bacteria</taxon>
        <taxon>Bacillati</taxon>
        <taxon>Bacillota</taxon>
        <taxon>Clostridia</taxon>
        <taxon>Lachnospirales</taxon>
        <taxon>Lachnospiraceae</taxon>
    </lineage>
</organism>
<name>A0A9D2AXV1_9FIRM</name>
<reference evidence="1" key="1">
    <citation type="journal article" date="2021" name="PeerJ">
        <title>Extensive microbial diversity within the chicken gut microbiome revealed by metagenomics and culture.</title>
        <authorList>
            <person name="Gilroy R."/>
            <person name="Ravi A."/>
            <person name="Getino M."/>
            <person name="Pursley I."/>
            <person name="Horton D.L."/>
            <person name="Alikhan N.F."/>
            <person name="Baker D."/>
            <person name="Gharbi K."/>
            <person name="Hall N."/>
            <person name="Watson M."/>
            <person name="Adriaenssens E.M."/>
            <person name="Foster-Nyarko E."/>
            <person name="Jarju S."/>
            <person name="Secka A."/>
            <person name="Antonio M."/>
            <person name="Oren A."/>
            <person name="Chaudhuri R.R."/>
            <person name="La Ragione R."/>
            <person name="Hildebrand F."/>
            <person name="Pallen M.J."/>
        </authorList>
    </citation>
    <scope>NUCLEOTIDE SEQUENCE</scope>
    <source>
        <strain evidence="1">ChiGjej4B4-12881</strain>
    </source>
</reference>